<proteinExistence type="predicted"/>
<protein>
    <submittedName>
        <fullName evidence="1">Uncharacterized protein</fullName>
    </submittedName>
</protein>
<name>A0ABT4X611_9BACI</name>
<comment type="caution">
    <text evidence="1">The sequence shown here is derived from an EMBL/GenBank/DDBJ whole genome shotgun (WGS) entry which is preliminary data.</text>
</comment>
<organism evidence="1 2">
    <name type="scientific">Bacillus changyiensis</name>
    <dbReference type="NCBI Taxonomy" id="3004103"/>
    <lineage>
        <taxon>Bacteria</taxon>
        <taxon>Bacillati</taxon>
        <taxon>Bacillota</taxon>
        <taxon>Bacilli</taxon>
        <taxon>Bacillales</taxon>
        <taxon>Bacillaceae</taxon>
        <taxon>Bacillus</taxon>
    </lineage>
</organism>
<reference evidence="1 2" key="1">
    <citation type="submission" date="2023-01" db="EMBL/GenBank/DDBJ databases">
        <title>Bacillus changyiensis sp. nov., isolated from a coastal deposit.</title>
        <authorList>
            <person name="Xiao G."/>
            <person name="Lai Q."/>
            <person name="Hu Z."/>
            <person name="Shao Z."/>
        </authorList>
    </citation>
    <scope>NUCLEOTIDE SEQUENCE [LARGE SCALE GENOMIC DNA]</scope>
    <source>
        <strain evidence="1 2">CLL-7-23</strain>
    </source>
</reference>
<sequence>MAEKNQQPDVETAELIERINKQVNGLGQAILELVQKNSNLDIKQMDWTKMENTELNQSIQNNINEYIQNINNLNANLLGQINDSTSGMINKNDEEQ</sequence>
<evidence type="ECO:0000313" key="2">
    <source>
        <dbReference type="Proteomes" id="UP001211894"/>
    </source>
</evidence>
<keyword evidence="2" id="KW-1185">Reference proteome</keyword>
<dbReference type="Proteomes" id="UP001211894">
    <property type="component" value="Unassembled WGS sequence"/>
</dbReference>
<gene>
    <name evidence="1" type="ORF">PJ311_13695</name>
</gene>
<accession>A0ABT4X611</accession>
<dbReference type="RefSeq" id="WP_271341470.1">
    <property type="nucleotide sequence ID" value="NZ_JAQKAB010000009.1"/>
</dbReference>
<evidence type="ECO:0000313" key="1">
    <source>
        <dbReference type="EMBL" id="MDA7027638.1"/>
    </source>
</evidence>
<dbReference type="EMBL" id="JAQKAB010000009">
    <property type="protein sequence ID" value="MDA7027638.1"/>
    <property type="molecule type" value="Genomic_DNA"/>
</dbReference>